<dbReference type="Proteomes" id="UP000250572">
    <property type="component" value="Unassembled WGS sequence"/>
</dbReference>
<dbReference type="EMBL" id="NHOQ01001934">
    <property type="protein sequence ID" value="PWA20713.1"/>
    <property type="molecule type" value="Genomic_DNA"/>
</dbReference>
<dbReference type="PANTHER" id="PTHR24020">
    <property type="entry name" value="COLLAGEN ALPHA"/>
    <property type="match status" value="1"/>
</dbReference>
<accession>A0A315VBL5</accession>
<reference evidence="3 4" key="1">
    <citation type="journal article" date="2018" name="G3 (Bethesda)">
        <title>A High-Quality Reference Genome for the Invasive Mosquitofish Gambusia affinis Using a Chicago Library.</title>
        <authorList>
            <person name="Hoffberg S.L."/>
            <person name="Troendle N.J."/>
            <person name="Glenn T.C."/>
            <person name="Mahmud O."/>
            <person name="Louha S."/>
            <person name="Chalopin D."/>
            <person name="Bennetzen J.L."/>
            <person name="Mauricio R."/>
        </authorList>
    </citation>
    <scope>NUCLEOTIDE SEQUENCE [LARGE SCALE GENOMIC DNA]</scope>
    <source>
        <strain evidence="3">NE01/NJP1002.9</strain>
        <tissue evidence="3">Muscle</tissue>
    </source>
</reference>
<sequence>MRGAVVFIIIIIAAAAGFWAVSAQPTLKIKRQLSECERATLGDIVFLVDSSSNIEEENFRIVRTFLRNVIQDLEVGPDKVRVGLALYGDRPQEEFLLNEDKDKTAVLDAVEQIDFLGGGTETF</sequence>
<evidence type="ECO:0000256" key="1">
    <source>
        <dbReference type="SAM" id="SignalP"/>
    </source>
</evidence>
<dbReference type="Pfam" id="PF00092">
    <property type="entry name" value="VWA"/>
    <property type="match status" value="1"/>
</dbReference>
<dbReference type="InterPro" id="IPR002035">
    <property type="entry name" value="VWF_A"/>
</dbReference>
<dbReference type="InterPro" id="IPR050525">
    <property type="entry name" value="ECM_Assembly_Org"/>
</dbReference>
<dbReference type="AlphaFoldDB" id="A0A315VBL5"/>
<proteinExistence type="predicted"/>
<feature type="signal peptide" evidence="1">
    <location>
        <begin position="1"/>
        <end position="23"/>
    </location>
</feature>
<keyword evidence="1" id="KW-0732">Signal</keyword>
<dbReference type="PANTHER" id="PTHR24020:SF86">
    <property type="entry name" value="COLLAGEN, TYPE VI, ALPHA 4"/>
    <property type="match status" value="1"/>
</dbReference>
<feature type="domain" description="VWFA" evidence="2">
    <location>
        <begin position="43"/>
        <end position="123"/>
    </location>
</feature>
<comment type="caution">
    <text evidence="3">The sequence shown here is derived from an EMBL/GenBank/DDBJ whole genome shotgun (WGS) entry which is preliminary data.</text>
</comment>
<evidence type="ECO:0000313" key="3">
    <source>
        <dbReference type="EMBL" id="PWA20713.1"/>
    </source>
</evidence>
<gene>
    <name evidence="3" type="ORF">CCH79_00019793</name>
</gene>
<keyword evidence="4" id="KW-1185">Reference proteome</keyword>
<dbReference type="Gene3D" id="3.40.50.410">
    <property type="entry name" value="von Willebrand factor, type A domain"/>
    <property type="match status" value="1"/>
</dbReference>
<organism evidence="3 4">
    <name type="scientific">Gambusia affinis</name>
    <name type="common">Western mosquitofish</name>
    <name type="synonym">Heterandria affinis</name>
    <dbReference type="NCBI Taxonomy" id="33528"/>
    <lineage>
        <taxon>Eukaryota</taxon>
        <taxon>Metazoa</taxon>
        <taxon>Chordata</taxon>
        <taxon>Craniata</taxon>
        <taxon>Vertebrata</taxon>
        <taxon>Euteleostomi</taxon>
        <taxon>Actinopterygii</taxon>
        <taxon>Neopterygii</taxon>
        <taxon>Teleostei</taxon>
        <taxon>Neoteleostei</taxon>
        <taxon>Acanthomorphata</taxon>
        <taxon>Ovalentaria</taxon>
        <taxon>Atherinomorphae</taxon>
        <taxon>Cyprinodontiformes</taxon>
        <taxon>Poeciliidae</taxon>
        <taxon>Poeciliinae</taxon>
        <taxon>Gambusia</taxon>
    </lineage>
</organism>
<dbReference type="PRINTS" id="PR00453">
    <property type="entry name" value="VWFADOMAIN"/>
</dbReference>
<evidence type="ECO:0000259" key="2">
    <source>
        <dbReference type="PROSITE" id="PS50234"/>
    </source>
</evidence>
<evidence type="ECO:0000313" key="4">
    <source>
        <dbReference type="Proteomes" id="UP000250572"/>
    </source>
</evidence>
<name>A0A315VBL5_GAMAF</name>
<dbReference type="InterPro" id="IPR036465">
    <property type="entry name" value="vWFA_dom_sf"/>
</dbReference>
<feature type="chain" id="PRO_5016336223" description="VWFA domain-containing protein" evidence="1">
    <location>
        <begin position="24"/>
        <end position="123"/>
    </location>
</feature>
<protein>
    <recommendedName>
        <fullName evidence="2">VWFA domain-containing protein</fullName>
    </recommendedName>
</protein>
<dbReference type="SUPFAM" id="SSF53300">
    <property type="entry name" value="vWA-like"/>
    <property type="match status" value="1"/>
</dbReference>
<dbReference type="PROSITE" id="PS50234">
    <property type="entry name" value="VWFA"/>
    <property type="match status" value="1"/>
</dbReference>